<dbReference type="InterPro" id="IPR011664">
    <property type="entry name" value="Abi_system_AbiD/AbiF-like"/>
</dbReference>
<dbReference type="AlphaFoldDB" id="A0AAF0BJ88"/>
<geneLocation type="plasmid" evidence="2 3">
    <name>pK204-1-B</name>
</geneLocation>
<sequence length="300" mass="35425">MSDITIKVKKKLTYNNMIGHMKDKGIKFDLMSESEALNVLKQNTYYYKVTSYRKNYTQQSGMYENLDFAFLADLGKIDMRLRYFILETALDYEHSIKTKLLDLITSDHNEDGYQIVEEFRTKHPSTYKIVMKNLRKNKYLKDMYLKRHSNPAIWVILEVMTFGSLSVFIDFYYEKNKTKSLKPAYNLTKYAKNIRNAAAHSNPLLLNLYEPHSLINVDQSVVSYAHIMGISAEKIVDRKVNDLVSLFYLHSNYCSEGMNKHKKEEGIKLIDRCLRNKEYYEEVYSLQEMLNIFNKCVDYL</sequence>
<feature type="transmembrane region" description="Helical" evidence="1">
    <location>
        <begin position="152"/>
        <end position="173"/>
    </location>
</feature>
<reference evidence="2" key="1">
    <citation type="submission" date="2023-01" db="EMBL/GenBank/DDBJ databases">
        <title>Oxazolidinone resistance genes in florfenicol resistant enterococci from beef cattle and veal calves at slaughter.</title>
        <authorList>
            <person name="Biggel M."/>
        </authorList>
    </citation>
    <scope>NUCLEOTIDE SEQUENCE</scope>
    <source>
        <strain evidence="2">K204-1</strain>
        <plasmid evidence="2">pK204-1-B</plasmid>
    </source>
</reference>
<keyword evidence="1" id="KW-0812">Transmembrane</keyword>
<keyword evidence="2" id="KW-0614">Plasmid</keyword>
<organism evidence="2 3">
    <name type="scientific">Vagococcus lutrae</name>
    <dbReference type="NCBI Taxonomy" id="81947"/>
    <lineage>
        <taxon>Bacteria</taxon>
        <taxon>Bacillati</taxon>
        <taxon>Bacillota</taxon>
        <taxon>Bacilli</taxon>
        <taxon>Lactobacillales</taxon>
        <taxon>Enterococcaceae</taxon>
        <taxon>Vagococcus</taxon>
    </lineage>
</organism>
<dbReference type="EMBL" id="CP116509">
    <property type="protein sequence ID" value="WCG23736.1"/>
    <property type="molecule type" value="Genomic_DNA"/>
</dbReference>
<gene>
    <name evidence="2" type="ORF">PML95_10215</name>
</gene>
<accession>A0AAF0BJ88</accession>
<name>A0AAF0BJ88_9ENTE</name>
<proteinExistence type="predicted"/>
<protein>
    <submittedName>
        <fullName evidence="2">Abi family protein</fullName>
    </submittedName>
</protein>
<keyword evidence="1" id="KW-0472">Membrane</keyword>
<keyword evidence="1" id="KW-1133">Transmembrane helix</keyword>
<evidence type="ECO:0000313" key="2">
    <source>
        <dbReference type="EMBL" id="WCG23736.1"/>
    </source>
</evidence>
<evidence type="ECO:0000256" key="1">
    <source>
        <dbReference type="SAM" id="Phobius"/>
    </source>
</evidence>
<dbReference type="RefSeq" id="WP_146108950.1">
    <property type="nucleotide sequence ID" value="NZ_CP097054.1"/>
</dbReference>
<evidence type="ECO:0000313" key="3">
    <source>
        <dbReference type="Proteomes" id="UP001179600"/>
    </source>
</evidence>
<dbReference type="Proteomes" id="UP001179600">
    <property type="component" value="Plasmid pK204-1-B"/>
</dbReference>
<dbReference type="Pfam" id="PF07751">
    <property type="entry name" value="Abi_2"/>
    <property type="match status" value="1"/>
</dbReference>